<dbReference type="InterPro" id="IPR016478">
    <property type="entry name" value="GTPase_MTG1"/>
</dbReference>
<protein>
    <recommendedName>
        <fullName evidence="1 4">Ribosome biogenesis GTPase A</fullName>
    </recommendedName>
</protein>
<dbReference type="PANTHER" id="PTHR45782">
    <property type="entry name" value="MITOCHONDRIAL RIBOSOME-ASSOCIATED GTPASE 1"/>
    <property type="match status" value="1"/>
</dbReference>
<keyword evidence="3 4" id="KW-0342">GTP-binding</keyword>
<dbReference type="GO" id="GO:0005525">
    <property type="term" value="F:GTP binding"/>
    <property type="evidence" value="ECO:0007669"/>
    <property type="project" value="UniProtKB-KW"/>
</dbReference>
<dbReference type="Proteomes" id="UP000253034">
    <property type="component" value="Unassembled WGS sequence"/>
</dbReference>
<dbReference type="FunFam" id="3.40.50.300:FF:000590">
    <property type="entry name" value="Ribosome biogenesis GTPase A"/>
    <property type="match status" value="1"/>
</dbReference>
<name>A0A369BES2_9FIRM</name>
<dbReference type="PANTHER" id="PTHR45782:SF4">
    <property type="entry name" value="MITOCHONDRIAL RIBOSOME-ASSOCIATED GTPASE 1"/>
    <property type="match status" value="1"/>
</dbReference>
<comment type="caution">
    <text evidence="7">The sequence shown here is derived from an EMBL/GenBank/DDBJ whole genome shotgun (WGS) entry which is preliminary data.</text>
</comment>
<dbReference type="GO" id="GO:0006412">
    <property type="term" value="P:translation"/>
    <property type="evidence" value="ECO:0007669"/>
    <property type="project" value="TreeGrafter"/>
</dbReference>
<evidence type="ECO:0000259" key="6">
    <source>
        <dbReference type="PROSITE" id="PS51721"/>
    </source>
</evidence>
<dbReference type="PROSITE" id="PS51721">
    <property type="entry name" value="G_CP"/>
    <property type="match status" value="1"/>
</dbReference>
<feature type="binding site" evidence="5">
    <location>
        <position position="174"/>
    </location>
    <ligand>
        <name>GTP</name>
        <dbReference type="ChEBI" id="CHEBI:37565"/>
    </ligand>
</feature>
<dbReference type="Pfam" id="PF01926">
    <property type="entry name" value="MMR_HSR1"/>
    <property type="match status" value="1"/>
</dbReference>
<evidence type="ECO:0000256" key="5">
    <source>
        <dbReference type="PIRSR" id="PIRSR006230-1"/>
    </source>
</evidence>
<feature type="binding site" evidence="5">
    <location>
        <begin position="58"/>
        <end position="61"/>
    </location>
    <ligand>
        <name>GTP</name>
        <dbReference type="ChEBI" id="CHEBI:37565"/>
    </ligand>
</feature>
<feature type="binding site" evidence="5">
    <location>
        <begin position="130"/>
        <end position="135"/>
    </location>
    <ligand>
        <name>GTP</name>
        <dbReference type="ChEBI" id="CHEBI:37565"/>
    </ligand>
</feature>
<dbReference type="InterPro" id="IPR027417">
    <property type="entry name" value="P-loop_NTPase"/>
</dbReference>
<comment type="similarity">
    <text evidence="4">Belongs to the TRAFAC class YlqF/YawG GTPase family. MTG1 subfamily.</text>
</comment>
<evidence type="ECO:0000256" key="1">
    <source>
        <dbReference type="ARBA" id="ARBA00014898"/>
    </source>
</evidence>
<feature type="domain" description="CP-type G" evidence="6">
    <location>
        <begin position="14"/>
        <end position="178"/>
    </location>
</feature>
<dbReference type="PIRSF" id="PIRSF006230">
    <property type="entry name" value="MG442"/>
    <property type="match status" value="1"/>
</dbReference>
<sequence>MNIQWFPGHMAKTRRLVSENLKLIDVVIELLDARIPVSSKNPEIDELIKGKPRLIALNKSDLADQAVSSEWSKWYGLNGYTNIFIDSVKGRGINELKSRLREIMREKIEREKQKGRISRPIRTMVVGIPNVGKSSFINRIAGKASAATGDRPGVTRGKQWIRINEQIELLDTPGILWPKFEDKRVGMNLAFTGAIKDDIIDTIELAASLLERLAQVYPENLKGRFKLEPLEDKTGLELLEMAGRRRGCIISGGQIDFSRISAIVLDEFRGGRIGSISLETPGEIIKQGI</sequence>
<dbReference type="SUPFAM" id="SSF52540">
    <property type="entry name" value="P-loop containing nucleoside triphosphate hydrolases"/>
    <property type="match status" value="1"/>
</dbReference>
<evidence type="ECO:0000256" key="2">
    <source>
        <dbReference type="ARBA" id="ARBA00022741"/>
    </source>
</evidence>
<evidence type="ECO:0000256" key="4">
    <source>
        <dbReference type="PIRNR" id="PIRNR006230"/>
    </source>
</evidence>
<reference evidence="7 8" key="1">
    <citation type="submission" date="2018-07" db="EMBL/GenBank/DDBJ databases">
        <title>Genomic Encyclopedia of Type Strains, Phase IV (KMG-IV): sequencing the most valuable type-strain genomes for metagenomic binning, comparative biology and taxonomic classification.</title>
        <authorList>
            <person name="Goeker M."/>
        </authorList>
    </citation>
    <scope>NUCLEOTIDE SEQUENCE [LARGE SCALE GENOMIC DNA]</scope>
    <source>
        <strain evidence="7 8">DSM 27016</strain>
    </source>
</reference>
<dbReference type="EMBL" id="QPJT01000002">
    <property type="protein sequence ID" value="RCX20042.1"/>
    <property type="molecule type" value="Genomic_DNA"/>
</dbReference>
<dbReference type="RefSeq" id="WP_114296162.1">
    <property type="nucleotide sequence ID" value="NZ_QPJT01000002.1"/>
</dbReference>
<organism evidence="7 8">
    <name type="scientific">Anaerobacterium chartisolvens</name>
    <dbReference type="NCBI Taxonomy" id="1297424"/>
    <lineage>
        <taxon>Bacteria</taxon>
        <taxon>Bacillati</taxon>
        <taxon>Bacillota</taxon>
        <taxon>Clostridia</taxon>
        <taxon>Eubacteriales</taxon>
        <taxon>Oscillospiraceae</taxon>
        <taxon>Anaerobacterium</taxon>
    </lineage>
</organism>
<dbReference type="NCBIfam" id="TIGR03596">
    <property type="entry name" value="GTPase_YlqF"/>
    <property type="match status" value="1"/>
</dbReference>
<accession>A0A369BES2</accession>
<dbReference type="GO" id="GO:0003924">
    <property type="term" value="F:GTPase activity"/>
    <property type="evidence" value="ECO:0007669"/>
    <property type="project" value="TreeGrafter"/>
</dbReference>
<dbReference type="CDD" id="cd01856">
    <property type="entry name" value="YlqF"/>
    <property type="match status" value="1"/>
</dbReference>
<dbReference type="Gene3D" id="3.40.50.300">
    <property type="entry name" value="P-loop containing nucleotide triphosphate hydrolases"/>
    <property type="match status" value="1"/>
</dbReference>
<evidence type="ECO:0000256" key="3">
    <source>
        <dbReference type="ARBA" id="ARBA00023134"/>
    </source>
</evidence>
<dbReference type="InterPro" id="IPR030378">
    <property type="entry name" value="G_CP_dom"/>
</dbReference>
<evidence type="ECO:0000313" key="7">
    <source>
        <dbReference type="EMBL" id="RCX20042.1"/>
    </source>
</evidence>
<keyword evidence="2 4" id="KW-0547">Nucleotide-binding</keyword>
<dbReference type="InterPro" id="IPR019991">
    <property type="entry name" value="GTP-bd_ribosome_bgen"/>
</dbReference>
<dbReference type="GO" id="GO:0005737">
    <property type="term" value="C:cytoplasm"/>
    <property type="evidence" value="ECO:0007669"/>
    <property type="project" value="UniProtKB-SubCell"/>
</dbReference>
<dbReference type="OrthoDB" id="9779790at2"/>
<evidence type="ECO:0000313" key="8">
    <source>
        <dbReference type="Proteomes" id="UP000253034"/>
    </source>
</evidence>
<dbReference type="AlphaFoldDB" id="A0A369BES2"/>
<proteinExistence type="inferred from homology"/>
<gene>
    <name evidence="7" type="ORF">DFR58_102111</name>
</gene>
<keyword evidence="4" id="KW-0963">Cytoplasm</keyword>
<dbReference type="Gene3D" id="1.10.1580.10">
    <property type="match status" value="1"/>
</dbReference>
<comment type="subcellular location">
    <subcellularLocation>
        <location evidence="4">Cytoplasm</location>
    </subcellularLocation>
</comment>
<dbReference type="InterPro" id="IPR006073">
    <property type="entry name" value="GTP-bd"/>
</dbReference>
<comment type="function">
    <text evidence="4">Required for a late step of 50S ribosomal subunit assembly. Has GTPase activity.</text>
</comment>
<keyword evidence="8" id="KW-1185">Reference proteome</keyword>
<dbReference type="InterPro" id="IPR023179">
    <property type="entry name" value="GTP-bd_ortho_bundle_sf"/>
</dbReference>